<evidence type="ECO:0000259" key="12">
    <source>
        <dbReference type="Pfam" id="PF08544"/>
    </source>
</evidence>
<keyword evidence="7" id="KW-0460">Magnesium</keyword>
<dbReference type="InterPro" id="IPR020568">
    <property type="entry name" value="Ribosomal_Su5_D2-typ_SF"/>
</dbReference>
<evidence type="ECO:0000313" key="13">
    <source>
        <dbReference type="Proteomes" id="UP000492821"/>
    </source>
</evidence>
<dbReference type="AlphaFoldDB" id="A0A7E4VU22"/>
<dbReference type="NCBIfam" id="TIGR00549">
    <property type="entry name" value="mevalon_kin"/>
    <property type="match status" value="1"/>
</dbReference>
<keyword evidence="8 10" id="KW-0443">Lipid metabolism</keyword>
<keyword evidence="10" id="KW-1207">Sterol metabolism</keyword>
<dbReference type="GO" id="GO:0005524">
    <property type="term" value="F:ATP binding"/>
    <property type="evidence" value="ECO:0007669"/>
    <property type="project" value="UniProtKB-KW"/>
</dbReference>
<dbReference type="SUPFAM" id="SSF54211">
    <property type="entry name" value="Ribosomal protein S5 domain 2-like"/>
    <property type="match status" value="1"/>
</dbReference>
<evidence type="ECO:0000256" key="7">
    <source>
        <dbReference type="ARBA" id="ARBA00022842"/>
    </source>
</evidence>
<evidence type="ECO:0000259" key="11">
    <source>
        <dbReference type="Pfam" id="PF00288"/>
    </source>
</evidence>
<keyword evidence="5 10" id="KW-0418">Kinase</keyword>
<dbReference type="WBParaSite" id="Pan_g3381.t1">
    <property type="protein sequence ID" value="Pan_g3381.t1"/>
    <property type="gene ID" value="Pan_g3381"/>
</dbReference>
<dbReference type="SUPFAM" id="SSF55060">
    <property type="entry name" value="GHMP Kinase, C-terminal domain"/>
    <property type="match status" value="1"/>
</dbReference>
<keyword evidence="10" id="KW-0752">Steroid biosynthesis</keyword>
<protein>
    <recommendedName>
        <fullName evidence="10">Mevalonate kinase</fullName>
        <shortName evidence="10">MK</shortName>
        <ecNumber evidence="10">2.7.1.36</ecNumber>
    </recommendedName>
</protein>
<evidence type="ECO:0000256" key="9">
    <source>
        <dbReference type="ARBA" id="ARBA00029438"/>
    </source>
</evidence>
<evidence type="ECO:0000256" key="10">
    <source>
        <dbReference type="RuleBase" id="RU363087"/>
    </source>
</evidence>
<dbReference type="InterPro" id="IPR014721">
    <property type="entry name" value="Ribsml_uS5_D2-typ_fold_subgr"/>
</dbReference>
<sequence length="410" mass="44012">MPPNRLDAVPSAPDSPVALQSFYISAPGKIILFGEHAVLYQKTAIAGALDLRIYISLEEIQERKIYLDLPELGLVNEWSLKKLLADVQPHLDDMDAPALDETIQLARKLSGDDNDDIAAVDLAIHVLWYLLIGAASRTSNIPGMRIKVRCELPIRVGLGSSGAFCTGLTTAILCTSGLIPQPSVSVSDGRSTWSEKHLNIIREWASVAESIIHGRASGLDVAMSTYGGIAKYKLQKHIENLKCTQNLSVILVNSKIERSTFKMVKIVQEFCEKNTFAAGHMLDTIDSLSLEAAAKLTQGASGDAKSISPDSINFLDSLCQINDACLNSFGVGHSKLDAIRSVLARRGLHGKLTGAGGGGCVFAFLKPDLSTEDITLLKSELNAIDCEVWLPSLGGPGVVLHDTAPGVFLN</sequence>
<dbReference type="PANTHER" id="PTHR43290">
    <property type="entry name" value="MEVALONATE KINASE"/>
    <property type="match status" value="1"/>
</dbReference>
<keyword evidence="4 10" id="KW-0547">Nucleotide-binding</keyword>
<comment type="similarity">
    <text evidence="10">Belongs to the GHMP kinase family. Mevalonate kinase subfamily.</text>
</comment>
<dbReference type="GO" id="GO:0004496">
    <property type="term" value="F:mevalonate kinase activity"/>
    <property type="evidence" value="ECO:0007669"/>
    <property type="project" value="UniProtKB-EC"/>
</dbReference>
<dbReference type="GO" id="GO:0006695">
    <property type="term" value="P:cholesterol biosynthetic process"/>
    <property type="evidence" value="ECO:0007669"/>
    <property type="project" value="TreeGrafter"/>
</dbReference>
<dbReference type="Gene3D" id="3.30.230.10">
    <property type="match status" value="1"/>
</dbReference>
<dbReference type="GO" id="GO:0019287">
    <property type="term" value="P:isopentenyl diphosphate biosynthetic process, mevalonate pathway"/>
    <property type="evidence" value="ECO:0007669"/>
    <property type="project" value="UniProtKB-UniPathway"/>
</dbReference>
<evidence type="ECO:0000256" key="8">
    <source>
        <dbReference type="ARBA" id="ARBA00023098"/>
    </source>
</evidence>
<keyword evidence="13" id="KW-1185">Reference proteome</keyword>
<keyword evidence="6 10" id="KW-0067">ATP-binding</keyword>
<dbReference type="EC" id="2.7.1.36" evidence="10"/>
<dbReference type="InterPro" id="IPR013750">
    <property type="entry name" value="GHMP_kinase_C_dom"/>
</dbReference>
<dbReference type="PRINTS" id="PR00959">
    <property type="entry name" value="MEVGALKINASE"/>
</dbReference>
<dbReference type="GO" id="GO:0005829">
    <property type="term" value="C:cytosol"/>
    <property type="evidence" value="ECO:0007669"/>
    <property type="project" value="TreeGrafter"/>
</dbReference>
<keyword evidence="10" id="KW-0753">Steroid metabolism</keyword>
<evidence type="ECO:0000256" key="6">
    <source>
        <dbReference type="ARBA" id="ARBA00022840"/>
    </source>
</evidence>
<comment type="pathway">
    <text evidence="9 10">Isoprenoid biosynthesis; isopentenyl diphosphate biosynthesis via mevalonate pathway; isopentenyl diphosphate from (R)-mevalonate: step 1/3.</text>
</comment>
<dbReference type="Pfam" id="PF00288">
    <property type="entry name" value="GHMP_kinases_N"/>
    <property type="match status" value="1"/>
</dbReference>
<keyword evidence="2 10" id="KW-0444">Lipid biosynthesis</keyword>
<reference evidence="14" key="2">
    <citation type="submission" date="2020-10" db="UniProtKB">
        <authorList>
            <consortium name="WormBaseParasite"/>
        </authorList>
    </citation>
    <scope>IDENTIFICATION</scope>
</reference>
<dbReference type="Proteomes" id="UP000492821">
    <property type="component" value="Unassembled WGS sequence"/>
</dbReference>
<comment type="subcellular location">
    <subcellularLocation>
        <location evidence="10">Cytoplasm</location>
    </subcellularLocation>
</comment>
<reference evidence="13" key="1">
    <citation type="journal article" date="2013" name="Genetics">
        <title>The draft genome and transcriptome of Panagrellus redivivus are shaped by the harsh demands of a free-living lifestyle.</title>
        <authorList>
            <person name="Srinivasan J."/>
            <person name="Dillman A.R."/>
            <person name="Macchietto M.G."/>
            <person name="Heikkinen L."/>
            <person name="Lakso M."/>
            <person name="Fracchia K.M."/>
            <person name="Antoshechkin I."/>
            <person name="Mortazavi A."/>
            <person name="Wong G."/>
            <person name="Sternberg P.W."/>
        </authorList>
    </citation>
    <scope>NUCLEOTIDE SEQUENCE [LARGE SCALE GENOMIC DNA]</scope>
    <source>
        <strain evidence="13">MT8872</strain>
    </source>
</reference>
<evidence type="ECO:0000256" key="4">
    <source>
        <dbReference type="ARBA" id="ARBA00022741"/>
    </source>
</evidence>
<organism evidence="13 14">
    <name type="scientific">Panagrellus redivivus</name>
    <name type="common">Microworm</name>
    <dbReference type="NCBI Taxonomy" id="6233"/>
    <lineage>
        <taxon>Eukaryota</taxon>
        <taxon>Metazoa</taxon>
        <taxon>Ecdysozoa</taxon>
        <taxon>Nematoda</taxon>
        <taxon>Chromadorea</taxon>
        <taxon>Rhabditida</taxon>
        <taxon>Tylenchina</taxon>
        <taxon>Panagrolaimomorpha</taxon>
        <taxon>Panagrolaimoidea</taxon>
        <taxon>Panagrolaimidae</taxon>
        <taxon>Panagrellus</taxon>
    </lineage>
</organism>
<feature type="domain" description="GHMP kinase C-terminal" evidence="12">
    <location>
        <begin position="328"/>
        <end position="368"/>
    </location>
</feature>
<feature type="domain" description="GHMP kinase N-terminal" evidence="11">
    <location>
        <begin position="136"/>
        <end position="228"/>
    </location>
</feature>
<dbReference type="InterPro" id="IPR006204">
    <property type="entry name" value="GHMP_kinase_N_dom"/>
</dbReference>
<dbReference type="UniPathway" id="UPA00057">
    <property type="reaction ID" value="UER00098"/>
</dbReference>
<accession>A0A7E4VU22</accession>
<proteinExistence type="inferred from homology"/>
<comment type="catalytic activity">
    <reaction evidence="10">
        <text>(R)-mevalonate + ATP = (R)-5-phosphomevalonate + ADP + H(+)</text>
        <dbReference type="Rhea" id="RHEA:17065"/>
        <dbReference type="ChEBI" id="CHEBI:15378"/>
        <dbReference type="ChEBI" id="CHEBI:30616"/>
        <dbReference type="ChEBI" id="CHEBI:36464"/>
        <dbReference type="ChEBI" id="CHEBI:58146"/>
        <dbReference type="ChEBI" id="CHEBI:456216"/>
        <dbReference type="EC" id="2.7.1.36"/>
    </reaction>
</comment>
<keyword evidence="3 10" id="KW-0808">Transferase</keyword>
<evidence type="ECO:0000256" key="2">
    <source>
        <dbReference type="ARBA" id="ARBA00022516"/>
    </source>
</evidence>
<dbReference type="Gene3D" id="3.30.70.890">
    <property type="entry name" value="GHMP kinase, C-terminal domain"/>
    <property type="match status" value="1"/>
</dbReference>
<evidence type="ECO:0000313" key="14">
    <source>
        <dbReference type="WBParaSite" id="Pan_g3381.t1"/>
    </source>
</evidence>
<dbReference type="PANTHER" id="PTHR43290:SF2">
    <property type="entry name" value="MEVALONATE KINASE"/>
    <property type="match status" value="1"/>
</dbReference>
<keyword evidence="1 10" id="KW-0963">Cytoplasm</keyword>
<dbReference type="InterPro" id="IPR036554">
    <property type="entry name" value="GHMP_kinase_C_sf"/>
</dbReference>
<dbReference type="Pfam" id="PF08544">
    <property type="entry name" value="GHMP_kinases_C"/>
    <property type="match status" value="1"/>
</dbReference>
<evidence type="ECO:0000256" key="5">
    <source>
        <dbReference type="ARBA" id="ARBA00022777"/>
    </source>
</evidence>
<name>A0A7E4VU22_PANRE</name>
<evidence type="ECO:0000256" key="1">
    <source>
        <dbReference type="ARBA" id="ARBA00022490"/>
    </source>
</evidence>
<dbReference type="InterPro" id="IPR006205">
    <property type="entry name" value="Mev_gal_kin"/>
</dbReference>
<keyword evidence="10" id="KW-0756">Sterol biosynthesis</keyword>
<evidence type="ECO:0000256" key="3">
    <source>
        <dbReference type="ARBA" id="ARBA00022679"/>
    </source>
</evidence>